<accession>A0ABT6B4U7</accession>
<evidence type="ECO:0000313" key="4">
    <source>
        <dbReference type="Proteomes" id="UP001216674"/>
    </source>
</evidence>
<dbReference type="SUPFAM" id="SSF52096">
    <property type="entry name" value="ClpP/crotonase"/>
    <property type="match status" value="1"/>
</dbReference>
<dbReference type="Proteomes" id="UP001216674">
    <property type="component" value="Unassembled WGS sequence"/>
</dbReference>
<dbReference type="Gene3D" id="1.10.12.10">
    <property type="entry name" value="Lyase 2-enoyl-coa Hydratase, Chain A, domain 2"/>
    <property type="match status" value="1"/>
</dbReference>
<dbReference type="Pfam" id="PF00378">
    <property type="entry name" value="ECH_1"/>
    <property type="match status" value="1"/>
</dbReference>
<dbReference type="CDD" id="cd06558">
    <property type="entry name" value="crotonase-like"/>
    <property type="match status" value="1"/>
</dbReference>
<evidence type="ECO:0000256" key="2">
    <source>
        <dbReference type="RuleBase" id="RU003707"/>
    </source>
</evidence>
<dbReference type="InterPro" id="IPR029045">
    <property type="entry name" value="ClpP/crotonase-like_dom_sf"/>
</dbReference>
<comment type="caution">
    <text evidence="3">The sequence shown here is derived from an EMBL/GenBank/DDBJ whole genome shotgun (WGS) entry which is preliminary data.</text>
</comment>
<name>A0ABT6B4U7_9BURK</name>
<dbReference type="Gene3D" id="3.90.226.10">
    <property type="entry name" value="2-enoyl-CoA Hydratase, Chain A, domain 1"/>
    <property type="match status" value="1"/>
</dbReference>
<keyword evidence="4" id="KW-1185">Reference proteome</keyword>
<dbReference type="InterPro" id="IPR001753">
    <property type="entry name" value="Enoyl-CoA_hydra/iso"/>
</dbReference>
<dbReference type="EMBL" id="JARJLM010000718">
    <property type="protein sequence ID" value="MDF3839903.1"/>
    <property type="molecule type" value="Genomic_DNA"/>
</dbReference>
<proteinExistence type="inferred from homology"/>
<comment type="similarity">
    <text evidence="1 2">Belongs to the enoyl-CoA hydratase/isomerase family.</text>
</comment>
<evidence type="ECO:0000256" key="1">
    <source>
        <dbReference type="ARBA" id="ARBA00005254"/>
    </source>
</evidence>
<protein>
    <submittedName>
        <fullName evidence="3">Enoyl-CoA hydratase-related protein</fullName>
    </submittedName>
</protein>
<dbReference type="InterPro" id="IPR014748">
    <property type="entry name" value="Enoyl-CoA_hydra_C"/>
</dbReference>
<dbReference type="PROSITE" id="PS00166">
    <property type="entry name" value="ENOYL_COA_HYDRATASE"/>
    <property type="match status" value="1"/>
</dbReference>
<dbReference type="InterPro" id="IPR018376">
    <property type="entry name" value="Enoyl-CoA_hyd/isom_CS"/>
</dbReference>
<dbReference type="PANTHER" id="PTHR43459">
    <property type="entry name" value="ENOYL-COA HYDRATASE"/>
    <property type="match status" value="1"/>
</dbReference>
<dbReference type="PANTHER" id="PTHR43459:SF1">
    <property type="entry name" value="EG:BACN32G11.4 PROTEIN"/>
    <property type="match status" value="1"/>
</dbReference>
<sequence length="262" mass="28427">MSELLKLDIDRGVATITLNRPEKLNAFTDEMLDEWVAALEECRINPEVRVIVITGTGRAFTTGGDVDGFSASAAQTPAGIKSRLTNGIQRLPRKMAEIDKPIIAALNGFATGGGLDIALACDIRFAAESARLAETYARMGLIPGAGGAYLLPRIVGIAKALEMFWSCDWVDARDAERIGLVNKVFPDDELMEGTYAFARKVADGAPLSVQLIKRVMRLSLGQALDTALDIVASNLPIVRTSEDHQEALIAFKEKRPPQFRGR</sequence>
<dbReference type="RefSeq" id="WP_276269485.1">
    <property type="nucleotide sequence ID" value="NZ_JARJLM010000718.1"/>
</dbReference>
<reference evidence="3 4" key="1">
    <citation type="submission" date="2023-03" db="EMBL/GenBank/DDBJ databases">
        <title>Draft assemblies of triclosan tolerant bacteria isolated from returned activated sludge.</title>
        <authorList>
            <person name="Van Hamelsveld S."/>
        </authorList>
    </citation>
    <scope>NUCLEOTIDE SEQUENCE [LARGE SCALE GENOMIC DNA]</scope>
    <source>
        <strain evidence="3 4">GW210010_S58</strain>
    </source>
</reference>
<evidence type="ECO:0000313" key="3">
    <source>
        <dbReference type="EMBL" id="MDF3839903.1"/>
    </source>
</evidence>
<gene>
    <name evidence="3" type="ORF">P3W85_44300</name>
</gene>
<organism evidence="3 4">
    <name type="scientific">Cupriavidus basilensis</name>
    <dbReference type="NCBI Taxonomy" id="68895"/>
    <lineage>
        <taxon>Bacteria</taxon>
        <taxon>Pseudomonadati</taxon>
        <taxon>Pseudomonadota</taxon>
        <taxon>Betaproteobacteria</taxon>
        <taxon>Burkholderiales</taxon>
        <taxon>Burkholderiaceae</taxon>
        <taxon>Cupriavidus</taxon>
    </lineage>
</organism>